<organism evidence="8 9">
    <name type="scientific">Stylophora pistillata</name>
    <name type="common">Smooth cauliflower coral</name>
    <dbReference type="NCBI Taxonomy" id="50429"/>
    <lineage>
        <taxon>Eukaryota</taxon>
        <taxon>Metazoa</taxon>
        <taxon>Cnidaria</taxon>
        <taxon>Anthozoa</taxon>
        <taxon>Hexacorallia</taxon>
        <taxon>Scleractinia</taxon>
        <taxon>Astrocoeniina</taxon>
        <taxon>Pocilloporidae</taxon>
        <taxon>Stylophora</taxon>
    </lineage>
</organism>
<evidence type="ECO:0000256" key="3">
    <source>
        <dbReference type="SAM" id="Coils"/>
    </source>
</evidence>
<comment type="caution">
    <text evidence="2">Lacks conserved residue(s) required for the propagation of feature annotation.</text>
</comment>
<dbReference type="Gene3D" id="2.60.120.290">
    <property type="entry name" value="Spermadhesin, CUB domain"/>
    <property type="match status" value="1"/>
</dbReference>
<protein>
    <submittedName>
        <fullName evidence="8">Tolloid-like protein 1</fullName>
    </submittedName>
</protein>
<keyword evidence="1" id="KW-1015">Disulfide bond</keyword>
<dbReference type="PROSITE" id="PS01180">
    <property type="entry name" value="CUB"/>
    <property type="match status" value="1"/>
</dbReference>
<gene>
    <name evidence="8" type="primary">Tll1</name>
    <name evidence="8" type="ORF">AWC38_SpisGene23433</name>
</gene>
<comment type="caution">
    <text evidence="8">The sequence shown here is derived from an EMBL/GenBank/DDBJ whole genome shotgun (WGS) entry which is preliminary data.</text>
</comment>
<proteinExistence type="predicted"/>
<dbReference type="InterPro" id="IPR007110">
    <property type="entry name" value="Ig-like_dom"/>
</dbReference>
<sequence length="719" mass="80993">MQFTVINGVKSDMLPVTNGIPQGSVLSPILFSNGLPAAITTGSLFMYADDASIFSIGESADTAVATLYCALQEVYRGCLENRLTPRPFKSEVMLISTPTIIRPLPPIFLGTSVLGYVKKSSLLGMIVDDKLTWIPHMLELKKNFANKIDLLKRSRSESPFKTDLEALRPFYVRSEVGDSTLPATETPRAWTSKSPEVGDSTFPATETPRASTANPFRRNDADLLTLAKSSEVGDSTLLPATETSRASIANPFRRNDDDLLTLAKSQGLTVVRQTRKPVKLPEDFDGKQPLKEYLMHFERCSIVNGWTEEEKAMFLAASLRGDSRKLLSGLTDSDCQQYDKIVERLQLRFGVEKQAELHQARLLNRRQFEGESLQVLATDIRSMVDLAYQDLGASVQERFAVQHFIDALSDKDDRLYLRREKPGTLDQALSLARELESLRLLDNNNSFRRAGSKVRAMETERTQLQTKVDGLRLQIDQQQQQLEAQQSIITQLNEFLANQLQPQVAIIVEVRLERIDPLSQSSQLLQAPKGHYLKLNFTMETSFPISCIYDMYLEVRNGYNKSANLLGRFCGEKISGIVRSSGQNLWLRFSYSDSLLRITGYYRMTYSLSNKTDNTTVEPNLNNVAKSQSVLFDHISSLWCPAQGAPAPFIVWRRNSTVVENSTSVMYQLNITDENNDNYSCEVKKRDGFDKKEIRLAIESDHIAKKVFYESSETGWDGL</sequence>
<dbReference type="SUPFAM" id="SSF48726">
    <property type="entry name" value="Immunoglobulin"/>
    <property type="match status" value="1"/>
</dbReference>
<dbReference type="PROSITE" id="PS50878">
    <property type="entry name" value="RT_POL"/>
    <property type="match status" value="1"/>
</dbReference>
<dbReference type="PANTHER" id="PTHR19963">
    <property type="entry name" value="CCHC-TYPE DOMAIN-CONTAINING PROTEIN"/>
    <property type="match status" value="1"/>
</dbReference>
<keyword evidence="9" id="KW-1185">Reference proteome</keyword>
<dbReference type="CDD" id="cd00041">
    <property type="entry name" value="CUB"/>
    <property type="match status" value="1"/>
</dbReference>
<feature type="coiled-coil region" evidence="3">
    <location>
        <begin position="454"/>
        <end position="488"/>
    </location>
</feature>
<feature type="domain" description="Reverse transcriptase" evidence="7">
    <location>
        <begin position="1"/>
        <end position="113"/>
    </location>
</feature>
<evidence type="ECO:0000313" key="8">
    <source>
        <dbReference type="EMBL" id="PFX12584.1"/>
    </source>
</evidence>
<dbReference type="Pfam" id="PF00431">
    <property type="entry name" value="CUB"/>
    <property type="match status" value="1"/>
</dbReference>
<evidence type="ECO:0000256" key="1">
    <source>
        <dbReference type="ARBA" id="ARBA00023157"/>
    </source>
</evidence>
<accession>A0A2B4R2L3</accession>
<evidence type="ECO:0000259" key="6">
    <source>
        <dbReference type="PROSITE" id="PS50835"/>
    </source>
</evidence>
<dbReference type="InterPro" id="IPR036179">
    <property type="entry name" value="Ig-like_dom_sf"/>
</dbReference>
<dbReference type="Gene3D" id="2.60.40.10">
    <property type="entry name" value="Immunoglobulins"/>
    <property type="match status" value="1"/>
</dbReference>
<dbReference type="SUPFAM" id="SSF49854">
    <property type="entry name" value="Spermadhesin, CUB domain"/>
    <property type="match status" value="1"/>
</dbReference>
<dbReference type="Proteomes" id="UP000225706">
    <property type="component" value="Unassembled WGS sequence"/>
</dbReference>
<dbReference type="AlphaFoldDB" id="A0A2B4R2L3"/>
<evidence type="ECO:0000259" key="5">
    <source>
        <dbReference type="PROSITE" id="PS01180"/>
    </source>
</evidence>
<dbReference type="InterPro" id="IPR013783">
    <property type="entry name" value="Ig-like_fold"/>
</dbReference>
<dbReference type="EMBL" id="LSMT01001279">
    <property type="protein sequence ID" value="PFX12584.1"/>
    <property type="molecule type" value="Genomic_DNA"/>
</dbReference>
<evidence type="ECO:0000259" key="7">
    <source>
        <dbReference type="PROSITE" id="PS50878"/>
    </source>
</evidence>
<dbReference type="PROSITE" id="PS50835">
    <property type="entry name" value="IG_LIKE"/>
    <property type="match status" value="1"/>
</dbReference>
<feature type="domain" description="CUB" evidence="5">
    <location>
        <begin position="484"/>
        <end position="608"/>
    </location>
</feature>
<dbReference type="InterPro" id="IPR000477">
    <property type="entry name" value="RT_dom"/>
</dbReference>
<feature type="compositionally biased region" description="Polar residues" evidence="4">
    <location>
        <begin position="202"/>
        <end position="214"/>
    </location>
</feature>
<name>A0A2B4R2L3_STYPI</name>
<dbReference type="InterPro" id="IPR035914">
    <property type="entry name" value="Sperma_CUB_dom_sf"/>
</dbReference>
<feature type="domain" description="Ig-like" evidence="6">
    <location>
        <begin position="619"/>
        <end position="697"/>
    </location>
</feature>
<evidence type="ECO:0000313" key="9">
    <source>
        <dbReference type="Proteomes" id="UP000225706"/>
    </source>
</evidence>
<evidence type="ECO:0000256" key="2">
    <source>
        <dbReference type="PROSITE-ProRule" id="PRU00059"/>
    </source>
</evidence>
<dbReference type="PANTHER" id="PTHR19963:SF30">
    <property type="entry name" value="ENDONUCLEASE_EXONUCLEASE_PHOSPHATASE DOMAIN-CONTAINING PROTEIN"/>
    <property type="match status" value="1"/>
</dbReference>
<reference evidence="9" key="1">
    <citation type="journal article" date="2017" name="bioRxiv">
        <title>Comparative analysis of the genomes of Stylophora pistillata and Acropora digitifera provides evidence for extensive differences between species of corals.</title>
        <authorList>
            <person name="Voolstra C.R."/>
            <person name="Li Y."/>
            <person name="Liew Y.J."/>
            <person name="Baumgarten S."/>
            <person name="Zoccola D."/>
            <person name="Flot J.-F."/>
            <person name="Tambutte S."/>
            <person name="Allemand D."/>
            <person name="Aranda M."/>
        </authorList>
    </citation>
    <scope>NUCLEOTIDE SEQUENCE [LARGE SCALE GENOMIC DNA]</scope>
</reference>
<dbReference type="InterPro" id="IPR000859">
    <property type="entry name" value="CUB_dom"/>
</dbReference>
<feature type="region of interest" description="Disordered" evidence="4">
    <location>
        <begin position="182"/>
        <end position="215"/>
    </location>
</feature>
<dbReference type="OrthoDB" id="5957375at2759"/>
<keyword evidence="3" id="KW-0175">Coiled coil</keyword>
<evidence type="ECO:0000256" key="4">
    <source>
        <dbReference type="SAM" id="MobiDB-lite"/>
    </source>
</evidence>
<dbReference type="Pfam" id="PF13895">
    <property type="entry name" value="Ig_2"/>
    <property type="match status" value="1"/>
</dbReference>